<dbReference type="InterPro" id="IPR000836">
    <property type="entry name" value="PRTase_dom"/>
</dbReference>
<evidence type="ECO:0000259" key="4">
    <source>
        <dbReference type="Pfam" id="PF00156"/>
    </source>
</evidence>
<dbReference type="SUPFAM" id="SSF53271">
    <property type="entry name" value="PRTase-like"/>
    <property type="match status" value="1"/>
</dbReference>
<feature type="region of interest" description="Disordered" evidence="3">
    <location>
        <begin position="9"/>
        <end position="28"/>
    </location>
</feature>
<evidence type="ECO:0000256" key="2">
    <source>
        <dbReference type="ARBA" id="ARBA00022726"/>
    </source>
</evidence>
<protein>
    <recommendedName>
        <fullName evidence="4">Phosphoribosyltransferase domain-containing protein</fullName>
    </recommendedName>
</protein>
<dbReference type="EMBL" id="HBHT01004327">
    <property type="protein sequence ID" value="CAD9945645.1"/>
    <property type="molecule type" value="Transcribed_RNA"/>
</dbReference>
<proteinExistence type="predicted"/>
<dbReference type="PANTHER" id="PTHR43864:SF1">
    <property type="entry name" value="XANTHINE PHOSPHORIBOSYLTRANSFERASE"/>
    <property type="match status" value="1"/>
</dbReference>
<dbReference type="InterPro" id="IPR029057">
    <property type="entry name" value="PRTase-like"/>
</dbReference>
<dbReference type="GO" id="GO:0006166">
    <property type="term" value="P:purine ribonucleoside salvage"/>
    <property type="evidence" value="ECO:0007669"/>
    <property type="project" value="UniProtKB-KW"/>
</dbReference>
<dbReference type="GO" id="GO:0016740">
    <property type="term" value="F:transferase activity"/>
    <property type="evidence" value="ECO:0007669"/>
    <property type="project" value="UniProtKB-KW"/>
</dbReference>
<dbReference type="InterPro" id="IPR050118">
    <property type="entry name" value="Pur/Pyrimidine_PRTase"/>
</dbReference>
<sequence length="663" mass="74289">MNSLYASIGNTNGMGGSSTTTTQSQQSLAKTNSLLKMAAMNGQTQRSADATLSEYSAFAVSDNWLDEELVWMMNDDNLYDYNQDEEHVKSLDEQLDEWEAMEDSDDDLTEDDEDDAATAWMQSDEPWDHWGEAQLEKKQEKREQEWKKQQQQSAANGNDESNRRKVLERKFARADEFLFDPNEMDDEAAQLENEQMEQETLARLAQLSLHSPRLERAQSSPNARAFFQREPDTLEGYDRLWVSAIDNVCFKNLVGIFSNYGVQFADNFGDWQDGSMYDSLDATIEDIASYKARLVYNITGLPCIASRTSFEIEPIPELNTGMSAMTPQGGRSAIANANPRVASGYRFNDVGMHVDYICDAMRPLSEPERVTRFKTCLCFYDGEMELFDYGICDVDLYFSNSLRTFIPMSQAINEMMQKLALTFGLEYQAWLKSRLEEGRIAGAGGAALGSASLKLRDRVLKEGKVLPNEIIDVSAFMDSKVDVNLMDECAKELANRFVNVKPSKILTVATTGLVIALPMAKYLQVPVVYARKERNVVMADTFKAGYSSKTVGKNRELLVSKSHLEEDDRVLIVDDFLSSGASQEALLRIVADSGALSVGVGVLLEKGYDSGRQSLSGFDVPIHSLCRIASVKDGVIQLEEEAGFDRMKKKKEQQDKEKQSQSS</sequence>
<dbReference type="Gene3D" id="3.40.50.2020">
    <property type="match status" value="1"/>
</dbReference>
<feature type="domain" description="Phosphoribosyltransferase" evidence="4">
    <location>
        <begin position="488"/>
        <end position="607"/>
    </location>
</feature>
<dbReference type="Pfam" id="PF00156">
    <property type="entry name" value="Pribosyltran"/>
    <property type="match status" value="1"/>
</dbReference>
<evidence type="ECO:0000256" key="1">
    <source>
        <dbReference type="ARBA" id="ARBA00022679"/>
    </source>
</evidence>
<dbReference type="CDD" id="cd06223">
    <property type="entry name" value="PRTases_typeI"/>
    <property type="match status" value="1"/>
</dbReference>
<name>A0A6U2XR30_9STRA</name>
<evidence type="ECO:0000256" key="3">
    <source>
        <dbReference type="SAM" id="MobiDB-lite"/>
    </source>
</evidence>
<gene>
    <name evidence="5" type="ORF">APAL1065_LOCUS2891</name>
    <name evidence="6" type="ORF">APAL1065_LOCUS2892</name>
</gene>
<evidence type="ECO:0000313" key="6">
    <source>
        <dbReference type="EMBL" id="CAD9945645.1"/>
    </source>
</evidence>
<dbReference type="EMBL" id="HBHT01004326">
    <property type="protein sequence ID" value="CAD9945644.1"/>
    <property type="molecule type" value="Transcribed_RNA"/>
</dbReference>
<keyword evidence="2" id="KW-0660">Purine salvage</keyword>
<dbReference type="PANTHER" id="PTHR43864">
    <property type="entry name" value="HYPOXANTHINE/GUANINE PHOSPHORIBOSYLTRANSFERASE"/>
    <property type="match status" value="1"/>
</dbReference>
<dbReference type="AlphaFoldDB" id="A0A6U2XR30"/>
<evidence type="ECO:0000313" key="5">
    <source>
        <dbReference type="EMBL" id="CAD9945644.1"/>
    </source>
</evidence>
<accession>A0A6U2XR30</accession>
<feature type="compositionally biased region" description="Basic and acidic residues" evidence="3">
    <location>
        <begin position="136"/>
        <end position="148"/>
    </location>
</feature>
<reference evidence="5" key="1">
    <citation type="submission" date="2021-01" db="EMBL/GenBank/DDBJ databases">
        <authorList>
            <person name="Corre E."/>
            <person name="Pelletier E."/>
            <person name="Niang G."/>
            <person name="Scheremetjew M."/>
            <person name="Finn R."/>
            <person name="Kale V."/>
            <person name="Holt S."/>
            <person name="Cochrane G."/>
            <person name="Meng A."/>
            <person name="Brown T."/>
            <person name="Cohen L."/>
        </authorList>
    </citation>
    <scope>NUCLEOTIDE SEQUENCE</scope>
    <source>
        <strain evidence="5">CCMP125</strain>
    </source>
</reference>
<feature type="region of interest" description="Disordered" evidence="3">
    <location>
        <begin position="136"/>
        <end position="164"/>
    </location>
</feature>
<feature type="compositionally biased region" description="Low complexity" evidence="3">
    <location>
        <begin position="17"/>
        <end position="27"/>
    </location>
</feature>
<keyword evidence="1" id="KW-0808">Transferase</keyword>
<organism evidence="5">
    <name type="scientific">Entomoneis paludosa</name>
    <dbReference type="NCBI Taxonomy" id="265537"/>
    <lineage>
        <taxon>Eukaryota</taxon>
        <taxon>Sar</taxon>
        <taxon>Stramenopiles</taxon>
        <taxon>Ochrophyta</taxon>
        <taxon>Bacillariophyta</taxon>
        <taxon>Bacillariophyceae</taxon>
        <taxon>Bacillariophycidae</taxon>
        <taxon>Entomoneidaceae</taxon>
        <taxon>Entomoneis</taxon>
    </lineage>
</organism>